<evidence type="ECO:0000259" key="2">
    <source>
        <dbReference type="SMART" id="SM00955"/>
    </source>
</evidence>
<feature type="compositionally biased region" description="Basic and acidic residues" evidence="1">
    <location>
        <begin position="162"/>
        <end position="179"/>
    </location>
</feature>
<protein>
    <submittedName>
        <fullName evidence="3">Ribonuclease R, putative</fullName>
    </submittedName>
</protein>
<dbReference type="GO" id="GO:0003723">
    <property type="term" value="F:RNA binding"/>
    <property type="evidence" value="ECO:0007669"/>
    <property type="project" value="InterPro"/>
</dbReference>
<evidence type="ECO:0000313" key="4">
    <source>
        <dbReference type="Proteomes" id="UP000236319"/>
    </source>
</evidence>
<accession>A0A2H6K9F1</accession>
<feature type="compositionally biased region" description="Low complexity" evidence="1">
    <location>
        <begin position="150"/>
        <end position="161"/>
    </location>
</feature>
<proteinExistence type="predicted"/>
<dbReference type="Gene3D" id="2.40.50.690">
    <property type="match status" value="1"/>
</dbReference>
<dbReference type="VEuPathDB" id="PiroplasmaDB:BOVATA_011250"/>
<evidence type="ECO:0000256" key="1">
    <source>
        <dbReference type="SAM" id="MobiDB-lite"/>
    </source>
</evidence>
<dbReference type="Gene3D" id="2.40.50.700">
    <property type="match status" value="1"/>
</dbReference>
<reference evidence="3 4" key="1">
    <citation type="journal article" date="2017" name="BMC Genomics">
        <title>Whole-genome assembly of Babesia ovata and comparative genomics between closely related pathogens.</title>
        <authorList>
            <person name="Yamagishi J."/>
            <person name="Asada M."/>
            <person name="Hakimi H."/>
            <person name="Tanaka T.Q."/>
            <person name="Sugimoto C."/>
            <person name="Kawazu S."/>
        </authorList>
    </citation>
    <scope>NUCLEOTIDE SEQUENCE [LARGE SCALE GENOMIC DNA]</scope>
    <source>
        <strain evidence="3 4">Miyake</strain>
    </source>
</reference>
<feature type="compositionally biased region" description="Basic and acidic residues" evidence="1">
    <location>
        <begin position="57"/>
        <end position="74"/>
    </location>
</feature>
<dbReference type="InterPro" id="IPR041505">
    <property type="entry name" value="Dis3_CSD2"/>
</dbReference>
<dbReference type="Proteomes" id="UP000236319">
    <property type="component" value="Unassembled WGS sequence"/>
</dbReference>
<dbReference type="RefSeq" id="XP_028865875.1">
    <property type="nucleotide sequence ID" value="XM_029010042.1"/>
</dbReference>
<dbReference type="InterPro" id="IPR001900">
    <property type="entry name" value="RNase_II/R"/>
</dbReference>
<dbReference type="SMART" id="SM00955">
    <property type="entry name" value="RNB"/>
    <property type="match status" value="1"/>
</dbReference>
<comment type="caution">
    <text evidence="3">The sequence shown here is derived from an EMBL/GenBank/DDBJ whole genome shotgun (WGS) entry which is preliminary data.</text>
</comment>
<feature type="region of interest" description="Disordered" evidence="1">
    <location>
        <begin position="48"/>
        <end position="88"/>
    </location>
</feature>
<dbReference type="SUPFAM" id="SSF50249">
    <property type="entry name" value="Nucleic acid-binding proteins"/>
    <property type="match status" value="2"/>
</dbReference>
<dbReference type="InterPro" id="IPR012340">
    <property type="entry name" value="NA-bd_OB-fold"/>
</dbReference>
<dbReference type="Pfam" id="PF00773">
    <property type="entry name" value="RNB"/>
    <property type="match status" value="1"/>
</dbReference>
<dbReference type="AlphaFoldDB" id="A0A2H6K9F1"/>
<dbReference type="Pfam" id="PF17849">
    <property type="entry name" value="OB_Dis3"/>
    <property type="match status" value="1"/>
</dbReference>
<dbReference type="OrthoDB" id="372421at2759"/>
<feature type="region of interest" description="Disordered" evidence="1">
    <location>
        <begin position="138"/>
        <end position="211"/>
    </location>
</feature>
<dbReference type="GeneID" id="39873402"/>
<dbReference type="PANTHER" id="PTHR23355:SF9">
    <property type="entry name" value="DIS3-LIKE EXONUCLEASE 2"/>
    <property type="match status" value="1"/>
</dbReference>
<name>A0A2H6K9F1_9APIC</name>
<dbReference type="GO" id="GO:0006402">
    <property type="term" value="P:mRNA catabolic process"/>
    <property type="evidence" value="ECO:0007669"/>
    <property type="project" value="TreeGrafter"/>
</dbReference>
<feature type="domain" description="RNB" evidence="2">
    <location>
        <begin position="399"/>
        <end position="820"/>
    </location>
</feature>
<evidence type="ECO:0000313" key="3">
    <source>
        <dbReference type="EMBL" id="GBE59632.1"/>
    </source>
</evidence>
<dbReference type="GO" id="GO:0000932">
    <property type="term" value="C:P-body"/>
    <property type="evidence" value="ECO:0007669"/>
    <property type="project" value="TreeGrafter"/>
</dbReference>
<organism evidence="3 4">
    <name type="scientific">Babesia ovata</name>
    <dbReference type="NCBI Taxonomy" id="189622"/>
    <lineage>
        <taxon>Eukaryota</taxon>
        <taxon>Sar</taxon>
        <taxon>Alveolata</taxon>
        <taxon>Apicomplexa</taxon>
        <taxon>Aconoidasida</taxon>
        <taxon>Piroplasmida</taxon>
        <taxon>Babesiidae</taxon>
        <taxon>Babesia</taxon>
    </lineage>
</organism>
<gene>
    <name evidence="3" type="ORF">BOVATA_011250</name>
</gene>
<dbReference type="GO" id="GO:0000175">
    <property type="term" value="F:3'-5'-RNA exonuclease activity"/>
    <property type="evidence" value="ECO:0007669"/>
    <property type="project" value="TreeGrafter"/>
</dbReference>
<dbReference type="InterPro" id="IPR050180">
    <property type="entry name" value="RNR_Ribonuclease"/>
</dbReference>
<sequence>MALATLPARIALSAYARYLSFAQYRHRCVNAIAIHRCWKADSRLTSDNPRVKRRESQKRSSDAKTDADTKRRDITVPPNPPKSVSQAKSASIAYETYWEESSIRELEAKHPELVVRGTVVIPAFATNEAKVVRYTKITNSDGDLDPNLNSTSADSDSSSSGDAKRQRVDNLHRSCEDGGHAAISESQDNPPDACNATGAVDHPPDDVGTGNAADTADVRIFGFIARNRAFHGDEVVALRQRRLRQQPTAHDDTQPIEQQCRVVRIVKRSPALESFVGVMDANACLNATNATFKCQPQDTRWPAFNVSRDQMDPEMLEQVHQLREKGKIFCLMQFNEWQENSMEPSGRVVRIIGNTTDPSARMEATMIFHGLNPSGFSDNVLENLRELIKSGEGMKEENRVDKRDVTVFTIDPQDAKDLDDALSVETVRDKKGNYTYKIGVHIADVSHYVKEGSAVDMDARQRATSVYLEHKVFPMLPQILSENMCSLLPHSEKLCFSMFAELSEDPNSGEMVGNNLYIRNQEFILTRIISCERLSYQTAKEIIDSQIRNKASATDANLGSMTIAQFQKSYIEGKALNDISVVSDDLAINGDEAQVDCRDDNSQESPQACVTPNSLSNINRDVFKPLMTLYFISRKLRHFRLKQRGAVMVDTNGSCKCHIPKVGENTGRLWVEQIPKESHELVEEMMLLANTQAAQLLAKSFDNYFLRVHENTSRAIKQLVVSVMPQDLKSVLNPEILPIPELLRKCAKHMEPTAFQSLSFAALQQFKEAVYSPVNKDGTTTQGVTGHWGLALPMYLHFTSPIRRYSDLYTHRMLKTVIDGTYTEQSLKVLDEICKQCNLQKRKAFDVQKEYKNFAFNQYLQWACTSEGTAPPYAATDSMFARAFPPDGSDVWGMLYDQACVFSIVINDATSEDAKKKTSIVFYIPLLNEQRSVSCDSLNVTPIEAVVCGETVNLEATQNTGDSDSMVDGYFKEVQNAGTERKVDDARVESLTVLKGDYKVRMAQYDKVQVVLVPGSAMWTVRLPRDQPGGA</sequence>
<keyword evidence="4" id="KW-1185">Reference proteome</keyword>
<dbReference type="PANTHER" id="PTHR23355">
    <property type="entry name" value="RIBONUCLEASE"/>
    <property type="match status" value="1"/>
</dbReference>
<dbReference type="EMBL" id="BDSA01000001">
    <property type="protein sequence ID" value="GBE59632.1"/>
    <property type="molecule type" value="Genomic_DNA"/>
</dbReference>